<protein>
    <submittedName>
        <fullName evidence="1">Uncharacterized protein</fullName>
    </submittedName>
</protein>
<sequence length="300" mass="35709">MAPFRFNELPMELRLQVWKEALLEESSNRIVFLDVRLSRVIPTKHLASPLLSVNYESRKCALEFFTMTLNVKRLLEPVGYESFFVEPEVGGPPYISPVIASHYIEDGTHGVLYLSPRYDIFFVSFKLTAFRTGLDEDRHTEDWCLEWATSDGEEFIYTQTDWLLFADSPGWVTGYADHYSSQIERVLALRNEYPFSPSEKWNDQSPEHFVEETIYTWNKEWFDNIQQYLFYSYRIDWEDWWLENWVEHLIERQPGEPLPAQYSVAAMRELPWTLQLQQDGSERRVLDVSRFVRDPEEEEE</sequence>
<reference evidence="1 2" key="1">
    <citation type="journal article" date="2022" name="New Phytol.">
        <title>Ecological generalism drives hyperdiversity of secondary metabolite gene clusters in xylarialean endophytes.</title>
        <authorList>
            <person name="Franco M.E.E."/>
            <person name="Wisecaver J.H."/>
            <person name="Arnold A.E."/>
            <person name="Ju Y.M."/>
            <person name="Slot J.C."/>
            <person name="Ahrendt S."/>
            <person name="Moore L.P."/>
            <person name="Eastman K.E."/>
            <person name="Scott K."/>
            <person name="Konkel Z."/>
            <person name="Mondo S.J."/>
            <person name="Kuo A."/>
            <person name="Hayes R.D."/>
            <person name="Haridas S."/>
            <person name="Andreopoulos B."/>
            <person name="Riley R."/>
            <person name="LaButti K."/>
            <person name="Pangilinan J."/>
            <person name="Lipzen A."/>
            <person name="Amirebrahimi M."/>
            <person name="Yan J."/>
            <person name="Adam C."/>
            <person name="Keymanesh K."/>
            <person name="Ng V."/>
            <person name="Louie K."/>
            <person name="Northen T."/>
            <person name="Drula E."/>
            <person name="Henrissat B."/>
            <person name="Hsieh H.M."/>
            <person name="Youens-Clark K."/>
            <person name="Lutzoni F."/>
            <person name="Miadlikowska J."/>
            <person name="Eastwood D.C."/>
            <person name="Hamelin R.C."/>
            <person name="Grigoriev I.V."/>
            <person name="U'Ren J.M."/>
        </authorList>
    </citation>
    <scope>NUCLEOTIDE SEQUENCE [LARGE SCALE GENOMIC DNA]</scope>
    <source>
        <strain evidence="1 2">CBS 119005</strain>
    </source>
</reference>
<gene>
    <name evidence="1" type="ORF">F4820DRAFT_79433</name>
</gene>
<name>A0ACB9YPN5_9PEZI</name>
<keyword evidence="2" id="KW-1185">Reference proteome</keyword>
<organism evidence="1 2">
    <name type="scientific">Hypoxylon rubiginosum</name>
    <dbReference type="NCBI Taxonomy" id="110542"/>
    <lineage>
        <taxon>Eukaryota</taxon>
        <taxon>Fungi</taxon>
        <taxon>Dikarya</taxon>
        <taxon>Ascomycota</taxon>
        <taxon>Pezizomycotina</taxon>
        <taxon>Sordariomycetes</taxon>
        <taxon>Xylariomycetidae</taxon>
        <taxon>Xylariales</taxon>
        <taxon>Hypoxylaceae</taxon>
        <taxon>Hypoxylon</taxon>
    </lineage>
</organism>
<proteinExistence type="predicted"/>
<evidence type="ECO:0000313" key="2">
    <source>
        <dbReference type="Proteomes" id="UP001497700"/>
    </source>
</evidence>
<comment type="caution">
    <text evidence="1">The sequence shown here is derived from an EMBL/GenBank/DDBJ whole genome shotgun (WGS) entry which is preliminary data.</text>
</comment>
<evidence type="ECO:0000313" key="1">
    <source>
        <dbReference type="EMBL" id="KAI4861177.1"/>
    </source>
</evidence>
<dbReference type="Proteomes" id="UP001497700">
    <property type="component" value="Unassembled WGS sequence"/>
</dbReference>
<dbReference type="EMBL" id="MU393560">
    <property type="protein sequence ID" value="KAI4861177.1"/>
    <property type="molecule type" value="Genomic_DNA"/>
</dbReference>
<accession>A0ACB9YPN5</accession>